<proteinExistence type="predicted"/>
<dbReference type="Gene3D" id="3.40.50.1820">
    <property type="entry name" value="alpha/beta hydrolase"/>
    <property type="match status" value="1"/>
</dbReference>
<dbReference type="InterPro" id="IPR013595">
    <property type="entry name" value="Pept_S33_TAP-like_C"/>
</dbReference>
<dbReference type="Pfam" id="PF00561">
    <property type="entry name" value="Abhydrolase_1"/>
    <property type="match status" value="1"/>
</dbReference>
<keyword evidence="1" id="KW-0472">Membrane</keyword>
<gene>
    <name evidence="4" type="ORF">PSACC_02212</name>
</gene>
<keyword evidence="1" id="KW-0812">Transmembrane</keyword>
<reference evidence="4 5" key="1">
    <citation type="submission" date="2016-10" db="EMBL/GenBank/DDBJ databases">
        <title>The genome of Paramicrosporidium saccamoebae is the missing link in understanding Cryptomycota and Microsporidia evolution.</title>
        <authorList>
            <person name="Quandt C.A."/>
            <person name="Beaudet D."/>
            <person name="Corsaro D."/>
            <person name="Michel R."/>
            <person name="Corradi N."/>
            <person name="James T."/>
        </authorList>
    </citation>
    <scope>NUCLEOTIDE SEQUENCE [LARGE SCALE GENOMIC DNA]</scope>
    <source>
        <strain evidence="4 5">KSL3</strain>
    </source>
</reference>
<sequence>MPIRPERPAGFVGFSGVITVPLFYNNTTNTLDIFARKFLKDGQTVGKIVHLVVGGPGQSSDVWLSHLEGLTTMFGSDTLFVITDHRGMGRSSPLCSPHDISWETNWGGFMAKLKYPIKAITVSNAGRDLVRIAECLREEFPAVEQIVVGSSYGSRVATAAINTSPDIFKVAIMDGLDVENMAGLGPVRIGALLDNCRRNHYCHRVVGEPERLEKLIPAIRAERNGCTRLFFAAMKQHLRIDVECDALELAFYKLLIAKSTPEKRQIPAMLVLALLKQFEECSDEVMVQRMTEKTIRSLKKSGIVTSSGSGTPDDLLVHLYISASEKWHGTPPPYCQVKCDARAYKFCITAAMYQRYRDHFGDSVYLPVGPSQQPLTGNTRVLVLAGALDYSTPLVAAETLVAKMKVPSKQILVFRNRGHGLLHNTECVRRAIKAVLTGGGYDDAQACLNAINSVTLDWEGQDFPNQKKLFAVPPTEDERNSNRAVLENDQSRIRSSWTCTTVILFIIFFFLGLVAGFLYYRRSV</sequence>
<comment type="caution">
    <text evidence="4">The sequence shown here is derived from an EMBL/GenBank/DDBJ whole genome shotgun (WGS) entry which is preliminary data.</text>
</comment>
<feature type="domain" description="AB hydrolase-1" evidence="2">
    <location>
        <begin position="52"/>
        <end position="175"/>
    </location>
</feature>
<dbReference type="SUPFAM" id="SSF53474">
    <property type="entry name" value="alpha/beta-Hydrolases"/>
    <property type="match status" value="1"/>
</dbReference>
<evidence type="ECO:0000259" key="3">
    <source>
        <dbReference type="Pfam" id="PF08386"/>
    </source>
</evidence>
<dbReference type="Proteomes" id="UP000240830">
    <property type="component" value="Unassembled WGS sequence"/>
</dbReference>
<evidence type="ECO:0000256" key="1">
    <source>
        <dbReference type="SAM" id="Phobius"/>
    </source>
</evidence>
<evidence type="ECO:0000313" key="4">
    <source>
        <dbReference type="EMBL" id="PJF17896.1"/>
    </source>
</evidence>
<dbReference type="InterPro" id="IPR029058">
    <property type="entry name" value="AB_hydrolase_fold"/>
</dbReference>
<accession>A0A2H9TJH8</accession>
<evidence type="ECO:0000259" key="2">
    <source>
        <dbReference type="Pfam" id="PF00561"/>
    </source>
</evidence>
<protein>
    <recommendedName>
        <fullName evidence="6">AB hydrolase-1 domain-containing protein</fullName>
    </recommendedName>
</protein>
<name>A0A2H9TJH8_9FUNG</name>
<dbReference type="AlphaFoldDB" id="A0A2H9TJH8"/>
<evidence type="ECO:0008006" key="6">
    <source>
        <dbReference type="Google" id="ProtNLM"/>
    </source>
</evidence>
<dbReference type="EMBL" id="MTSL01000150">
    <property type="protein sequence ID" value="PJF17896.1"/>
    <property type="molecule type" value="Genomic_DNA"/>
</dbReference>
<dbReference type="InterPro" id="IPR000073">
    <property type="entry name" value="AB_hydrolase_1"/>
</dbReference>
<feature type="domain" description="Peptidase S33 tripeptidyl aminopeptidase-like C-terminal" evidence="3">
    <location>
        <begin position="372"/>
        <end position="443"/>
    </location>
</feature>
<keyword evidence="5" id="KW-1185">Reference proteome</keyword>
<feature type="transmembrane region" description="Helical" evidence="1">
    <location>
        <begin position="502"/>
        <end position="520"/>
    </location>
</feature>
<keyword evidence="1" id="KW-1133">Transmembrane helix</keyword>
<dbReference type="Pfam" id="PF08386">
    <property type="entry name" value="Abhydrolase_4"/>
    <property type="match status" value="1"/>
</dbReference>
<evidence type="ECO:0000313" key="5">
    <source>
        <dbReference type="Proteomes" id="UP000240830"/>
    </source>
</evidence>
<organism evidence="4 5">
    <name type="scientific">Paramicrosporidium saccamoebae</name>
    <dbReference type="NCBI Taxonomy" id="1246581"/>
    <lineage>
        <taxon>Eukaryota</taxon>
        <taxon>Fungi</taxon>
        <taxon>Fungi incertae sedis</taxon>
        <taxon>Cryptomycota</taxon>
        <taxon>Cryptomycota incertae sedis</taxon>
        <taxon>Paramicrosporidium</taxon>
    </lineage>
</organism>